<protein>
    <submittedName>
        <fullName evidence="1">Uncharacterized protein</fullName>
    </submittedName>
</protein>
<name>A0A3L8Q715_CHLGU</name>
<sequence>MGMEQESRGIRDQILGCGWSGNPVGSEFGMEQESHRFGIRFWDVGGVGIPQDQILGWSRNPTGLGSDFGMQAEQESRRSGIRFWDAGGAGIPRDGGAPWPCPPSCSAPPKSPAPFRPQFLFAANSPFHFVLFLDFWVFYRSGLV</sequence>
<dbReference type="AlphaFoldDB" id="A0A3L8Q715"/>
<evidence type="ECO:0000313" key="1">
    <source>
        <dbReference type="EMBL" id="RLV62953.1"/>
    </source>
</evidence>
<dbReference type="EMBL" id="QUSF01004613">
    <property type="protein sequence ID" value="RLV62953.1"/>
    <property type="molecule type" value="Genomic_DNA"/>
</dbReference>
<comment type="caution">
    <text evidence="1">The sequence shown here is derived from an EMBL/GenBank/DDBJ whole genome shotgun (WGS) entry which is preliminary data.</text>
</comment>
<accession>A0A3L8Q715</accession>
<dbReference type="Proteomes" id="UP000276834">
    <property type="component" value="Unassembled WGS sequence"/>
</dbReference>
<proteinExistence type="predicted"/>
<gene>
    <name evidence="1" type="ORF">DV515_00018774</name>
</gene>
<keyword evidence="2" id="KW-1185">Reference proteome</keyword>
<evidence type="ECO:0000313" key="2">
    <source>
        <dbReference type="Proteomes" id="UP000276834"/>
    </source>
</evidence>
<reference evidence="1 2" key="1">
    <citation type="journal article" date="2018" name="Proc. R. Soc. B">
        <title>A non-coding region near Follistatin controls head colour polymorphism in the Gouldian finch.</title>
        <authorList>
            <person name="Toomey M.B."/>
            <person name="Marques C.I."/>
            <person name="Andrade P."/>
            <person name="Araujo P.M."/>
            <person name="Sabatino S."/>
            <person name="Gazda M.A."/>
            <person name="Afonso S."/>
            <person name="Lopes R.J."/>
            <person name="Corbo J.C."/>
            <person name="Carneiro M."/>
        </authorList>
    </citation>
    <scope>NUCLEOTIDE SEQUENCE [LARGE SCALE GENOMIC DNA]</scope>
    <source>
        <strain evidence="1">Red01</strain>
        <tissue evidence="1">Muscle</tissue>
    </source>
</reference>
<organism evidence="1 2">
    <name type="scientific">Chloebia gouldiae</name>
    <name type="common">Gouldian finch</name>
    <name type="synonym">Erythrura gouldiae</name>
    <dbReference type="NCBI Taxonomy" id="44316"/>
    <lineage>
        <taxon>Eukaryota</taxon>
        <taxon>Metazoa</taxon>
        <taxon>Chordata</taxon>
        <taxon>Craniata</taxon>
        <taxon>Vertebrata</taxon>
        <taxon>Euteleostomi</taxon>
        <taxon>Archelosauria</taxon>
        <taxon>Archosauria</taxon>
        <taxon>Dinosauria</taxon>
        <taxon>Saurischia</taxon>
        <taxon>Theropoda</taxon>
        <taxon>Coelurosauria</taxon>
        <taxon>Aves</taxon>
        <taxon>Neognathae</taxon>
        <taxon>Neoaves</taxon>
        <taxon>Telluraves</taxon>
        <taxon>Australaves</taxon>
        <taxon>Passeriformes</taxon>
        <taxon>Passeroidea</taxon>
        <taxon>Passeridae</taxon>
        <taxon>Chloebia</taxon>
    </lineage>
</organism>